<evidence type="ECO:0000313" key="2">
    <source>
        <dbReference type="EMBL" id="KAG7085639.1"/>
    </source>
</evidence>
<dbReference type="Pfam" id="PF05699">
    <property type="entry name" value="Dimer_Tnp_hAT"/>
    <property type="match status" value="1"/>
</dbReference>
<dbReference type="SUPFAM" id="SSF53098">
    <property type="entry name" value="Ribonuclease H-like"/>
    <property type="match status" value="1"/>
</dbReference>
<evidence type="ECO:0000313" key="3">
    <source>
        <dbReference type="Proteomes" id="UP001049176"/>
    </source>
</evidence>
<dbReference type="OrthoDB" id="3062869at2759"/>
<organism evidence="2 3">
    <name type="scientific">Marasmius oreades</name>
    <name type="common">fairy-ring Marasmius</name>
    <dbReference type="NCBI Taxonomy" id="181124"/>
    <lineage>
        <taxon>Eukaryota</taxon>
        <taxon>Fungi</taxon>
        <taxon>Dikarya</taxon>
        <taxon>Basidiomycota</taxon>
        <taxon>Agaricomycotina</taxon>
        <taxon>Agaricomycetes</taxon>
        <taxon>Agaricomycetidae</taxon>
        <taxon>Agaricales</taxon>
        <taxon>Marasmiineae</taxon>
        <taxon>Marasmiaceae</taxon>
        <taxon>Marasmius</taxon>
    </lineage>
</organism>
<keyword evidence="3" id="KW-1185">Reference proteome</keyword>
<proteinExistence type="predicted"/>
<dbReference type="EMBL" id="CM032191">
    <property type="protein sequence ID" value="KAG7085639.1"/>
    <property type="molecule type" value="Genomic_DNA"/>
</dbReference>
<evidence type="ECO:0000259" key="1">
    <source>
        <dbReference type="Pfam" id="PF05699"/>
    </source>
</evidence>
<gene>
    <name evidence="2" type="ORF">E1B28_003186</name>
</gene>
<dbReference type="RefSeq" id="XP_043002110.1">
    <property type="nucleotide sequence ID" value="XM_043160154.1"/>
</dbReference>
<dbReference type="InterPro" id="IPR008906">
    <property type="entry name" value="HATC_C_dom"/>
</dbReference>
<feature type="domain" description="HAT C-terminal dimerisation" evidence="1">
    <location>
        <begin position="5"/>
        <end position="49"/>
    </location>
</feature>
<dbReference type="GO" id="GO:0046983">
    <property type="term" value="F:protein dimerization activity"/>
    <property type="evidence" value="ECO:0007669"/>
    <property type="project" value="InterPro"/>
</dbReference>
<reference evidence="2" key="1">
    <citation type="journal article" date="2021" name="Genome Biol. Evol.">
        <title>The assembled and annotated genome of the fairy-ring fungus Marasmius oreades.</title>
        <authorList>
            <person name="Hiltunen M."/>
            <person name="Ament-Velasquez S.L."/>
            <person name="Johannesson H."/>
        </authorList>
    </citation>
    <scope>NUCLEOTIDE SEQUENCE</scope>
    <source>
        <strain evidence="2">03SP1</strain>
    </source>
</reference>
<dbReference type="KEGG" id="more:E1B28_003186"/>
<sequence>MWIAIAHDLLPVMASSVSSERAFSTADITIMKRRNRLHGDIVEALQVLKVAFWCMGTMKDVEIFEGMEDEEEKDVAGEAEKLEIELPKSVEDSCLLLDLGSDCEESDA</sequence>
<dbReference type="AlphaFoldDB" id="A0A9P7UN62"/>
<dbReference type="InterPro" id="IPR012337">
    <property type="entry name" value="RNaseH-like_sf"/>
</dbReference>
<accession>A0A9P7UN62</accession>
<name>A0A9P7UN62_9AGAR</name>
<dbReference type="Proteomes" id="UP001049176">
    <property type="component" value="Chromosome 11"/>
</dbReference>
<protein>
    <recommendedName>
        <fullName evidence="1">HAT C-terminal dimerisation domain-containing protein</fullName>
    </recommendedName>
</protein>
<comment type="caution">
    <text evidence="2">The sequence shown here is derived from an EMBL/GenBank/DDBJ whole genome shotgun (WGS) entry which is preliminary data.</text>
</comment>
<dbReference type="GeneID" id="66072262"/>